<keyword evidence="3" id="KW-0479">Metal-binding</keyword>
<feature type="compositionally biased region" description="Low complexity" evidence="9">
    <location>
        <begin position="437"/>
        <end position="448"/>
    </location>
</feature>
<comment type="caution">
    <text evidence="11">The sequence shown here is derived from an EMBL/GenBank/DDBJ whole genome shotgun (WGS) entry which is preliminary data.</text>
</comment>
<dbReference type="Pfam" id="PF13639">
    <property type="entry name" value="zf-RING_2"/>
    <property type="match status" value="1"/>
</dbReference>
<dbReference type="Gene3D" id="3.30.40.10">
    <property type="entry name" value="Zinc/RING finger domain, C3HC4 (zinc finger)"/>
    <property type="match status" value="1"/>
</dbReference>
<dbReference type="PANTHER" id="PTHR46539">
    <property type="entry name" value="E3 UBIQUITIN-PROTEIN LIGASE ATL42"/>
    <property type="match status" value="1"/>
</dbReference>
<organism evidence="11 12">
    <name type="scientific">Prymnesium parvum</name>
    <name type="common">Toxic golden alga</name>
    <dbReference type="NCBI Taxonomy" id="97485"/>
    <lineage>
        <taxon>Eukaryota</taxon>
        <taxon>Haptista</taxon>
        <taxon>Haptophyta</taxon>
        <taxon>Prymnesiophyceae</taxon>
        <taxon>Prymnesiales</taxon>
        <taxon>Prymnesiaceae</taxon>
        <taxon>Prymnesium</taxon>
    </lineage>
</organism>
<evidence type="ECO:0000256" key="9">
    <source>
        <dbReference type="SAM" id="MobiDB-lite"/>
    </source>
</evidence>
<dbReference type="EMBL" id="JBGBPQ010000006">
    <property type="protein sequence ID" value="KAL1523479.1"/>
    <property type="molecule type" value="Genomic_DNA"/>
</dbReference>
<keyword evidence="4 8" id="KW-0863">Zinc-finger</keyword>
<evidence type="ECO:0000256" key="5">
    <source>
        <dbReference type="ARBA" id="ARBA00022833"/>
    </source>
</evidence>
<dbReference type="InterPro" id="IPR013083">
    <property type="entry name" value="Znf_RING/FYVE/PHD"/>
</dbReference>
<dbReference type="PROSITE" id="PS50089">
    <property type="entry name" value="ZF_RING_2"/>
    <property type="match status" value="1"/>
</dbReference>
<accession>A0AB34JS63</accession>
<reference evidence="11 12" key="1">
    <citation type="journal article" date="2024" name="Science">
        <title>Giant polyketide synthase enzymes in the biosynthesis of giant marine polyether toxins.</title>
        <authorList>
            <person name="Fallon T.R."/>
            <person name="Shende V.V."/>
            <person name="Wierzbicki I.H."/>
            <person name="Pendleton A.L."/>
            <person name="Watervoot N.F."/>
            <person name="Auber R.P."/>
            <person name="Gonzalez D.J."/>
            <person name="Wisecaver J.H."/>
            <person name="Moore B.S."/>
        </authorList>
    </citation>
    <scope>NUCLEOTIDE SEQUENCE [LARGE SCALE GENOMIC DNA]</scope>
    <source>
        <strain evidence="11 12">12B1</strain>
    </source>
</reference>
<dbReference type="InterPro" id="IPR001841">
    <property type="entry name" value="Znf_RING"/>
</dbReference>
<proteinExistence type="predicted"/>
<evidence type="ECO:0000256" key="4">
    <source>
        <dbReference type="ARBA" id="ARBA00022771"/>
    </source>
</evidence>
<keyword evidence="2" id="KW-0812">Transmembrane</keyword>
<gene>
    <name evidence="11" type="ORF">AB1Y20_018417</name>
</gene>
<evidence type="ECO:0000256" key="1">
    <source>
        <dbReference type="ARBA" id="ARBA00004370"/>
    </source>
</evidence>
<dbReference type="GO" id="GO:0016020">
    <property type="term" value="C:membrane"/>
    <property type="evidence" value="ECO:0007669"/>
    <property type="project" value="UniProtKB-SubCell"/>
</dbReference>
<evidence type="ECO:0000256" key="8">
    <source>
        <dbReference type="PROSITE-ProRule" id="PRU00175"/>
    </source>
</evidence>
<feature type="compositionally biased region" description="Polar residues" evidence="9">
    <location>
        <begin position="289"/>
        <end position="313"/>
    </location>
</feature>
<evidence type="ECO:0000256" key="2">
    <source>
        <dbReference type="ARBA" id="ARBA00022692"/>
    </source>
</evidence>
<evidence type="ECO:0000256" key="3">
    <source>
        <dbReference type="ARBA" id="ARBA00022723"/>
    </source>
</evidence>
<feature type="region of interest" description="Disordered" evidence="9">
    <location>
        <begin position="289"/>
        <end position="345"/>
    </location>
</feature>
<keyword evidence="7" id="KW-0472">Membrane</keyword>
<protein>
    <recommendedName>
        <fullName evidence="10">RING-type domain-containing protein</fullName>
    </recommendedName>
</protein>
<name>A0AB34JS63_PRYPA</name>
<keyword evidence="5" id="KW-0862">Zinc</keyword>
<dbReference type="SMART" id="SM00184">
    <property type="entry name" value="RING"/>
    <property type="match status" value="1"/>
</dbReference>
<dbReference type="CDD" id="cd16454">
    <property type="entry name" value="RING-H2_PA-TM-RING"/>
    <property type="match status" value="1"/>
</dbReference>
<keyword evidence="12" id="KW-1185">Reference proteome</keyword>
<feature type="domain" description="RING-type" evidence="10">
    <location>
        <begin position="129"/>
        <end position="172"/>
    </location>
</feature>
<dbReference type="GO" id="GO:0008270">
    <property type="term" value="F:zinc ion binding"/>
    <property type="evidence" value="ECO:0007669"/>
    <property type="project" value="UniProtKB-KW"/>
</dbReference>
<dbReference type="SUPFAM" id="SSF57850">
    <property type="entry name" value="RING/U-box"/>
    <property type="match status" value="1"/>
</dbReference>
<feature type="compositionally biased region" description="Polar residues" evidence="9">
    <location>
        <begin position="450"/>
        <end position="469"/>
    </location>
</feature>
<dbReference type="AlphaFoldDB" id="A0AB34JS63"/>
<sequence>MLSPLRETQLRSAPPQLHVLNQLQEVLAMVMAASPSDGALVPGETWRQGITKASFDALETVCFRAARPDECDLRASSITDLKQLMRSHGVDGTGAIEKAHLVDALLEHFLISPLARSERTKCIESPLQCAICMIDFNDSEMLLRLPCYDAHIFHNACIQQWLDKHSQCPLCRAEVGEKELLHASPRGPIHLLSTEPEHAESLLRELGLTLFNADGSIDGASRLPLTSVVVGGDFLVYGSAHADGVGWEVWRGGGWADSGGEDTRDSRLRMDSMRARAIMSDLDHAFGSHASSPLPSARSTPRSANCSASFSSPRRQDAPSRARGVGVVPSRVDDSRASARCGGGCRSACLPPLLPTAHRARHAPGAAPSPREAPGRGAASPSRRPHVSAASSSHLPSRAGRPSATAEVAGGSAARPARAAAHSSPDPAARRGKPARAGRPAAGPSIARQRQPNARLATSQTQESRTTASGPRLPRASGQRSSTHTGRRADSRGRPWRLRT</sequence>
<comment type="subcellular location">
    <subcellularLocation>
        <location evidence="1">Membrane</location>
    </subcellularLocation>
</comment>
<evidence type="ECO:0000259" key="10">
    <source>
        <dbReference type="PROSITE" id="PS50089"/>
    </source>
</evidence>
<dbReference type="PANTHER" id="PTHR46539:SF1">
    <property type="entry name" value="E3 UBIQUITIN-PROTEIN LIGASE ATL42"/>
    <property type="match status" value="1"/>
</dbReference>
<evidence type="ECO:0000313" key="12">
    <source>
        <dbReference type="Proteomes" id="UP001515480"/>
    </source>
</evidence>
<keyword evidence="6" id="KW-1133">Transmembrane helix</keyword>
<evidence type="ECO:0000256" key="7">
    <source>
        <dbReference type="ARBA" id="ARBA00023136"/>
    </source>
</evidence>
<feature type="compositionally biased region" description="Low complexity" evidence="9">
    <location>
        <begin position="412"/>
        <end position="427"/>
    </location>
</feature>
<evidence type="ECO:0000256" key="6">
    <source>
        <dbReference type="ARBA" id="ARBA00022989"/>
    </source>
</evidence>
<evidence type="ECO:0000313" key="11">
    <source>
        <dbReference type="EMBL" id="KAL1523479.1"/>
    </source>
</evidence>
<feature type="region of interest" description="Disordered" evidence="9">
    <location>
        <begin position="359"/>
        <end position="500"/>
    </location>
</feature>
<dbReference type="Proteomes" id="UP001515480">
    <property type="component" value="Unassembled WGS sequence"/>
</dbReference>